<accession>A0A210PHQ1</accession>
<keyword evidence="9" id="KW-0694">RNA-binding</keyword>
<evidence type="ECO:0000256" key="16">
    <source>
        <dbReference type="PROSITE-ProRule" id="PRU00552"/>
    </source>
</evidence>
<comment type="caution">
    <text evidence="21">The sequence shown here is derived from an EMBL/GenBank/DDBJ whole genome shotgun (WGS) entry which is preliminary data.</text>
</comment>
<keyword evidence="8" id="KW-0067">ATP-binding</keyword>
<dbReference type="InterPro" id="IPR050079">
    <property type="entry name" value="DEAD_box_RNA_helicase"/>
</dbReference>
<dbReference type="Gene3D" id="3.40.50.300">
    <property type="entry name" value="P-loop containing nucleotide triphosphate hydrolases"/>
    <property type="match status" value="2"/>
</dbReference>
<keyword evidence="6" id="KW-0378">Hydrolase</keyword>
<evidence type="ECO:0000256" key="6">
    <source>
        <dbReference type="ARBA" id="ARBA00022801"/>
    </source>
</evidence>
<feature type="compositionally biased region" description="Basic residues" evidence="17">
    <location>
        <begin position="59"/>
        <end position="71"/>
    </location>
</feature>
<evidence type="ECO:0000256" key="8">
    <source>
        <dbReference type="ARBA" id="ARBA00022840"/>
    </source>
</evidence>
<evidence type="ECO:0000256" key="14">
    <source>
        <dbReference type="ARBA" id="ARBA00068312"/>
    </source>
</evidence>
<comment type="subcellular location">
    <subcellularLocation>
        <location evidence="1">Nucleus</location>
        <location evidence="1">Nucleolus</location>
    </subcellularLocation>
</comment>
<dbReference type="GO" id="GO:0005829">
    <property type="term" value="C:cytosol"/>
    <property type="evidence" value="ECO:0007669"/>
    <property type="project" value="TreeGrafter"/>
</dbReference>
<dbReference type="InterPro" id="IPR033517">
    <property type="entry name" value="DDX54/DBP10_DEAD-box_helicase"/>
</dbReference>
<dbReference type="InterPro" id="IPR011545">
    <property type="entry name" value="DEAD/DEAH_box_helicase_dom"/>
</dbReference>
<sequence length="891" mass="101855">MARHHRLKQRKPILDSGKKKGGTQTTKNKRTGPANHSKKHVPSKPRFQKGNADDQEDKHKKKKKVTWKGKGKKEESDDGSDFEEVSALLTKYQPQEDVDSTDTDSDEEIKETRKLVTQQNRKKKKSGGFQSMGFCHQVYTGIIRKGYKIPTPIQRKTIPLILEGKDVVAMARTGSGKTAAFLLPMFEKLKMHTAKAGARALIMSPTRELALQTLTFTKELGKFTGLKAAVILGGDKMDDQFSSLHENPDIIIATPGRLLHVLVEMNLRLMNVEYVVFDEADRLFEMGFQEQLLEIIHRLPESRQTLLFSATLPKLLVEFAKAGLHDPTLLRLDVETKLSNQLKMSFFHCREEEKQAILLHILKNVIEEDTQSVIFVATKHHVEYVNLLLEKAGIDCSYIYSSLDQTARKINIAKFQLKKVKVLLVTDLAARGIDIPLLDNVINYNFPAKSKLFVHRVGRVARAGRSGTAFSLVAQDEVPYLIDLHVFLGRQLKMVTPRTGKDEEGLYGCVPQTIADEMNEKIRIWMSESIDLENLKKVSLNAQKKYVTSRQAPASESLKRFKELNRNGVIPGVHPIFGELIDDSGMERINLLNSLKTYKSNTTIFEVNSTAKTPAFSVMKSKRGWHQNVIERKNENVSAFQQKSLEKLQDERLQMQETVEDNELESAFSKVIGGKESQRVFKPKEKKRKFVEIKDEENYLNYRPSDFQTERGFSMGTSFDKESSAVQFDIAGDDDDAIKKFKTSARWDRKKKKFVKEDNNDPKKKKIRTESGAWIPASYKSNAYKEWQNKNKVDEAEADSDNNEGDREDRGYIKVLGGKGRKWHTQGQEGSKDSSKNGKFKRPKQERKRPEQIMKSRNAKAKKQAFQKHQEQTRQKRKNFSSQMSKKKGRR</sequence>
<evidence type="ECO:0000259" key="19">
    <source>
        <dbReference type="PROSITE" id="PS51194"/>
    </source>
</evidence>
<protein>
    <recommendedName>
        <fullName evidence="14">ATP-dependent RNA helicase DDX54</fullName>
        <ecNumber evidence="3">3.6.4.13</ecNumber>
    </recommendedName>
    <alternativeName>
        <fullName evidence="15">DEAD box protein 54</fullName>
    </alternativeName>
</protein>
<keyword evidence="22" id="KW-1185">Reference proteome</keyword>
<dbReference type="Pfam" id="PF08147">
    <property type="entry name" value="DBP10CT"/>
    <property type="match status" value="1"/>
</dbReference>
<comment type="similarity">
    <text evidence="2">Belongs to the DEAD box helicase family. DDX54/DBP10 subfamily.</text>
</comment>
<feature type="domain" description="DEAD-box RNA helicase Q" evidence="20">
    <location>
        <begin position="127"/>
        <end position="155"/>
    </location>
</feature>
<evidence type="ECO:0000259" key="20">
    <source>
        <dbReference type="PROSITE" id="PS51195"/>
    </source>
</evidence>
<dbReference type="GO" id="GO:0003723">
    <property type="term" value="F:RNA binding"/>
    <property type="evidence" value="ECO:0007669"/>
    <property type="project" value="UniProtKB-KW"/>
</dbReference>
<comment type="function">
    <text evidence="12">Has RNA-dependent ATPase activity. Represses the transcriptional activity of nuclear receptors.</text>
</comment>
<evidence type="ECO:0000256" key="5">
    <source>
        <dbReference type="ARBA" id="ARBA00022741"/>
    </source>
</evidence>
<evidence type="ECO:0000259" key="18">
    <source>
        <dbReference type="PROSITE" id="PS51192"/>
    </source>
</evidence>
<reference evidence="21 22" key="1">
    <citation type="journal article" date="2017" name="Nat. Ecol. Evol.">
        <title>Scallop genome provides insights into evolution of bilaterian karyotype and development.</title>
        <authorList>
            <person name="Wang S."/>
            <person name="Zhang J."/>
            <person name="Jiao W."/>
            <person name="Li J."/>
            <person name="Xun X."/>
            <person name="Sun Y."/>
            <person name="Guo X."/>
            <person name="Huan P."/>
            <person name="Dong B."/>
            <person name="Zhang L."/>
            <person name="Hu X."/>
            <person name="Sun X."/>
            <person name="Wang J."/>
            <person name="Zhao C."/>
            <person name="Wang Y."/>
            <person name="Wang D."/>
            <person name="Huang X."/>
            <person name="Wang R."/>
            <person name="Lv J."/>
            <person name="Li Y."/>
            <person name="Zhang Z."/>
            <person name="Liu B."/>
            <person name="Lu W."/>
            <person name="Hui Y."/>
            <person name="Liang J."/>
            <person name="Zhou Z."/>
            <person name="Hou R."/>
            <person name="Li X."/>
            <person name="Liu Y."/>
            <person name="Li H."/>
            <person name="Ning X."/>
            <person name="Lin Y."/>
            <person name="Zhao L."/>
            <person name="Xing Q."/>
            <person name="Dou J."/>
            <person name="Li Y."/>
            <person name="Mao J."/>
            <person name="Guo H."/>
            <person name="Dou H."/>
            <person name="Li T."/>
            <person name="Mu C."/>
            <person name="Jiang W."/>
            <person name="Fu Q."/>
            <person name="Fu X."/>
            <person name="Miao Y."/>
            <person name="Liu J."/>
            <person name="Yu Q."/>
            <person name="Li R."/>
            <person name="Liao H."/>
            <person name="Li X."/>
            <person name="Kong Y."/>
            <person name="Jiang Z."/>
            <person name="Chourrout D."/>
            <person name="Li R."/>
            <person name="Bao Z."/>
        </authorList>
    </citation>
    <scope>NUCLEOTIDE SEQUENCE [LARGE SCALE GENOMIC DNA]</scope>
    <source>
        <strain evidence="21 22">PY_sf001</strain>
    </source>
</reference>
<dbReference type="SMART" id="SM00487">
    <property type="entry name" value="DEXDc"/>
    <property type="match status" value="1"/>
</dbReference>
<dbReference type="SMART" id="SM00490">
    <property type="entry name" value="HELICc"/>
    <property type="match status" value="1"/>
</dbReference>
<dbReference type="GO" id="GO:0016887">
    <property type="term" value="F:ATP hydrolysis activity"/>
    <property type="evidence" value="ECO:0007669"/>
    <property type="project" value="RHEA"/>
</dbReference>
<evidence type="ECO:0000313" key="22">
    <source>
        <dbReference type="Proteomes" id="UP000242188"/>
    </source>
</evidence>
<dbReference type="CDD" id="cd18787">
    <property type="entry name" value="SF2_C_DEAD"/>
    <property type="match status" value="1"/>
</dbReference>
<dbReference type="FunFam" id="3.40.50.300:FF:000784">
    <property type="entry name" value="ATP-dependent RNA helicase DDX54"/>
    <property type="match status" value="1"/>
</dbReference>
<keyword evidence="5" id="KW-0547">Nucleotide-binding</keyword>
<feature type="compositionally biased region" description="Basic residues" evidence="17">
    <location>
        <begin position="838"/>
        <end position="847"/>
    </location>
</feature>
<evidence type="ECO:0000256" key="15">
    <source>
        <dbReference type="ARBA" id="ARBA00075544"/>
    </source>
</evidence>
<feature type="compositionally biased region" description="Basic residues" evidence="17">
    <location>
        <begin position="1"/>
        <end position="11"/>
    </location>
</feature>
<evidence type="ECO:0000256" key="17">
    <source>
        <dbReference type="SAM" id="MobiDB-lite"/>
    </source>
</evidence>
<dbReference type="PROSITE" id="PS51192">
    <property type="entry name" value="HELICASE_ATP_BIND_1"/>
    <property type="match status" value="1"/>
</dbReference>
<dbReference type="Pfam" id="PF00271">
    <property type="entry name" value="Helicase_C"/>
    <property type="match status" value="1"/>
</dbReference>
<evidence type="ECO:0000256" key="3">
    <source>
        <dbReference type="ARBA" id="ARBA00012552"/>
    </source>
</evidence>
<organism evidence="21 22">
    <name type="scientific">Mizuhopecten yessoensis</name>
    <name type="common">Japanese scallop</name>
    <name type="synonym">Patinopecten yessoensis</name>
    <dbReference type="NCBI Taxonomy" id="6573"/>
    <lineage>
        <taxon>Eukaryota</taxon>
        <taxon>Metazoa</taxon>
        <taxon>Spiralia</taxon>
        <taxon>Lophotrochozoa</taxon>
        <taxon>Mollusca</taxon>
        <taxon>Bivalvia</taxon>
        <taxon>Autobranchia</taxon>
        <taxon>Pteriomorphia</taxon>
        <taxon>Pectinida</taxon>
        <taxon>Pectinoidea</taxon>
        <taxon>Pectinidae</taxon>
        <taxon>Mizuhopecten</taxon>
    </lineage>
</organism>
<dbReference type="PANTHER" id="PTHR47959">
    <property type="entry name" value="ATP-DEPENDENT RNA HELICASE RHLE-RELATED"/>
    <property type="match status" value="1"/>
</dbReference>
<feature type="short sequence motif" description="Q motif" evidence="16">
    <location>
        <begin position="127"/>
        <end position="155"/>
    </location>
</feature>
<dbReference type="GO" id="GO:0005730">
    <property type="term" value="C:nucleolus"/>
    <property type="evidence" value="ECO:0007669"/>
    <property type="project" value="UniProtKB-SubCell"/>
</dbReference>
<feature type="compositionally biased region" description="Basic residues" evidence="17">
    <location>
        <begin position="875"/>
        <end position="891"/>
    </location>
</feature>
<dbReference type="InterPro" id="IPR027417">
    <property type="entry name" value="P-loop_NTPase"/>
</dbReference>
<evidence type="ECO:0000256" key="7">
    <source>
        <dbReference type="ARBA" id="ARBA00022806"/>
    </source>
</evidence>
<evidence type="ECO:0000256" key="9">
    <source>
        <dbReference type="ARBA" id="ARBA00022884"/>
    </source>
</evidence>
<dbReference type="InterPro" id="IPR000629">
    <property type="entry name" value="RNA-helicase_DEAD-box_CS"/>
</dbReference>
<dbReference type="PROSITE" id="PS51194">
    <property type="entry name" value="HELICASE_CTER"/>
    <property type="match status" value="1"/>
</dbReference>
<dbReference type="AlphaFoldDB" id="A0A210PHQ1"/>
<dbReference type="EC" id="3.6.4.13" evidence="3"/>
<dbReference type="Pfam" id="PF00270">
    <property type="entry name" value="DEAD"/>
    <property type="match status" value="1"/>
</dbReference>
<proteinExistence type="inferred from homology"/>
<feature type="domain" description="Helicase C-terminal" evidence="19">
    <location>
        <begin position="357"/>
        <end position="504"/>
    </location>
</feature>
<evidence type="ECO:0000256" key="1">
    <source>
        <dbReference type="ARBA" id="ARBA00004604"/>
    </source>
</evidence>
<evidence type="ECO:0000256" key="13">
    <source>
        <dbReference type="ARBA" id="ARBA00064259"/>
    </source>
</evidence>
<evidence type="ECO:0000256" key="10">
    <source>
        <dbReference type="ARBA" id="ARBA00023242"/>
    </source>
</evidence>
<name>A0A210PHQ1_MIZYE</name>
<feature type="region of interest" description="Disordered" evidence="17">
    <location>
        <begin position="1"/>
        <end position="128"/>
    </location>
</feature>
<dbReference type="SMART" id="SM01123">
    <property type="entry name" value="DBP10CT"/>
    <property type="match status" value="1"/>
</dbReference>
<feature type="compositionally biased region" description="Acidic residues" evidence="17">
    <location>
        <begin position="96"/>
        <end position="109"/>
    </location>
</feature>
<evidence type="ECO:0000256" key="11">
    <source>
        <dbReference type="ARBA" id="ARBA00047984"/>
    </source>
</evidence>
<dbReference type="CDD" id="cd17959">
    <property type="entry name" value="DEADc_DDX54"/>
    <property type="match status" value="1"/>
</dbReference>
<dbReference type="InterPro" id="IPR014014">
    <property type="entry name" value="RNA_helicase_DEAD_Q_motif"/>
</dbReference>
<dbReference type="OrthoDB" id="10261375at2759"/>
<dbReference type="SUPFAM" id="SSF52540">
    <property type="entry name" value="P-loop containing nucleoside triphosphate hydrolases"/>
    <property type="match status" value="2"/>
</dbReference>
<dbReference type="EMBL" id="NEDP02076693">
    <property type="protein sequence ID" value="OWF35956.1"/>
    <property type="molecule type" value="Genomic_DNA"/>
</dbReference>
<keyword evidence="7 21" id="KW-0347">Helicase</keyword>
<evidence type="ECO:0000256" key="12">
    <source>
        <dbReference type="ARBA" id="ARBA00055126"/>
    </source>
</evidence>
<dbReference type="FunFam" id="3.40.50.300:FF:000865">
    <property type="entry name" value="ATP-dependent RNA helicase DDX54"/>
    <property type="match status" value="1"/>
</dbReference>
<dbReference type="PANTHER" id="PTHR47959:SF8">
    <property type="entry name" value="RNA HELICASE"/>
    <property type="match status" value="1"/>
</dbReference>
<feature type="compositionally biased region" description="Basic residues" evidence="17">
    <location>
        <begin position="36"/>
        <end position="47"/>
    </location>
</feature>
<dbReference type="InterPro" id="IPR012541">
    <property type="entry name" value="DBP10_C"/>
</dbReference>
<dbReference type="InterPro" id="IPR014001">
    <property type="entry name" value="Helicase_ATP-bd"/>
</dbReference>
<comment type="catalytic activity">
    <reaction evidence="11">
        <text>ATP + H2O = ADP + phosphate + H(+)</text>
        <dbReference type="Rhea" id="RHEA:13065"/>
        <dbReference type="ChEBI" id="CHEBI:15377"/>
        <dbReference type="ChEBI" id="CHEBI:15378"/>
        <dbReference type="ChEBI" id="CHEBI:30616"/>
        <dbReference type="ChEBI" id="CHEBI:43474"/>
        <dbReference type="ChEBI" id="CHEBI:456216"/>
        <dbReference type="EC" id="3.6.4.13"/>
    </reaction>
</comment>
<feature type="domain" description="Helicase ATP-binding" evidence="18">
    <location>
        <begin position="158"/>
        <end position="330"/>
    </location>
</feature>
<comment type="subunit">
    <text evidence="13">Interacts in a hormone-dependent manner with nuclear receptors.</text>
</comment>
<dbReference type="GO" id="GO:0005524">
    <property type="term" value="F:ATP binding"/>
    <property type="evidence" value="ECO:0007669"/>
    <property type="project" value="UniProtKB-KW"/>
</dbReference>
<dbReference type="Proteomes" id="UP000242188">
    <property type="component" value="Unassembled WGS sequence"/>
</dbReference>
<keyword evidence="10" id="KW-0539">Nucleus</keyword>
<dbReference type="InterPro" id="IPR001650">
    <property type="entry name" value="Helicase_C-like"/>
</dbReference>
<dbReference type="GO" id="GO:0003724">
    <property type="term" value="F:RNA helicase activity"/>
    <property type="evidence" value="ECO:0007669"/>
    <property type="project" value="UniProtKB-EC"/>
</dbReference>
<dbReference type="STRING" id="6573.A0A210PHQ1"/>
<feature type="compositionally biased region" description="Basic residues" evidence="17">
    <location>
        <begin position="857"/>
        <end position="866"/>
    </location>
</feature>
<dbReference type="PROSITE" id="PS51195">
    <property type="entry name" value="Q_MOTIF"/>
    <property type="match status" value="1"/>
</dbReference>
<evidence type="ECO:0000313" key="21">
    <source>
        <dbReference type="EMBL" id="OWF35956.1"/>
    </source>
</evidence>
<dbReference type="PROSITE" id="PS00039">
    <property type="entry name" value="DEAD_ATP_HELICASE"/>
    <property type="match status" value="1"/>
</dbReference>
<evidence type="ECO:0000256" key="2">
    <source>
        <dbReference type="ARBA" id="ARBA00010379"/>
    </source>
</evidence>
<evidence type="ECO:0000256" key="4">
    <source>
        <dbReference type="ARBA" id="ARBA00022553"/>
    </source>
</evidence>
<feature type="region of interest" description="Disordered" evidence="17">
    <location>
        <begin position="751"/>
        <end position="891"/>
    </location>
</feature>
<dbReference type="GO" id="GO:0006396">
    <property type="term" value="P:RNA processing"/>
    <property type="evidence" value="ECO:0007669"/>
    <property type="project" value="UniProtKB-ARBA"/>
</dbReference>
<gene>
    <name evidence="21" type="ORF">KP79_PYT23572</name>
</gene>
<keyword evidence="4" id="KW-0597">Phosphoprotein</keyword>